<sequence length="195" mass="21508">MGWLAAQGAIMAIGLFIGLVCSVIGLFFGHIILFDSIALGIAAGVCCNQFTAIHPVLCIVIGIATFLLLLWLQNTSIGFWLVGGLLTLIYAAVFGLLAYFISEHDPIWGWVIGLNEMFKIVEREDDIIADEEKAFDGFLRTINTEILGADLIDVGLILRALTVETLFVKIKVHLTKRFFILTERSFACNVFSCTF</sequence>
<evidence type="ECO:0000313" key="2">
    <source>
        <dbReference type="EMBL" id="MCC2128137.1"/>
    </source>
</evidence>
<dbReference type="EMBL" id="JAJEPW010000002">
    <property type="protein sequence ID" value="MCC2128137.1"/>
    <property type="molecule type" value="Genomic_DNA"/>
</dbReference>
<protein>
    <submittedName>
        <fullName evidence="2">Uncharacterized protein</fullName>
    </submittedName>
</protein>
<dbReference type="AlphaFoldDB" id="A0AAE3DCV0"/>
<keyword evidence="1" id="KW-0472">Membrane</keyword>
<name>A0AAE3DCV0_9FIRM</name>
<feature type="transmembrane region" description="Helical" evidence="1">
    <location>
        <begin position="79"/>
        <end position="101"/>
    </location>
</feature>
<accession>A0AAE3DCV0</accession>
<reference evidence="2" key="1">
    <citation type="submission" date="2021-10" db="EMBL/GenBank/DDBJ databases">
        <title>Anaerobic single-cell dispensing facilitates the cultivation of human gut bacteria.</title>
        <authorList>
            <person name="Afrizal A."/>
        </authorList>
    </citation>
    <scope>NUCLEOTIDE SEQUENCE</scope>
    <source>
        <strain evidence="2">CLA-AA-H272</strain>
    </source>
</reference>
<gene>
    <name evidence="2" type="ORF">LKD37_01155</name>
</gene>
<proteinExistence type="predicted"/>
<organism evidence="2 3">
    <name type="scientific">Brotocaccenecus cirricatena</name>
    <dbReference type="NCBI Taxonomy" id="3064195"/>
    <lineage>
        <taxon>Bacteria</taxon>
        <taxon>Bacillati</taxon>
        <taxon>Bacillota</taxon>
        <taxon>Clostridia</taxon>
        <taxon>Eubacteriales</taxon>
        <taxon>Oscillospiraceae</taxon>
        <taxon>Brotocaccenecus</taxon>
    </lineage>
</organism>
<feature type="transmembrane region" description="Helical" evidence="1">
    <location>
        <begin position="52"/>
        <end position="72"/>
    </location>
</feature>
<keyword evidence="3" id="KW-1185">Reference proteome</keyword>
<keyword evidence="1" id="KW-1133">Transmembrane helix</keyword>
<feature type="transmembrane region" description="Helical" evidence="1">
    <location>
        <begin position="12"/>
        <end position="32"/>
    </location>
</feature>
<evidence type="ECO:0000256" key="1">
    <source>
        <dbReference type="SAM" id="Phobius"/>
    </source>
</evidence>
<dbReference type="Proteomes" id="UP001199319">
    <property type="component" value="Unassembled WGS sequence"/>
</dbReference>
<keyword evidence="1" id="KW-0812">Transmembrane</keyword>
<comment type="caution">
    <text evidence="2">The sequence shown here is derived from an EMBL/GenBank/DDBJ whole genome shotgun (WGS) entry which is preliminary data.</text>
</comment>
<evidence type="ECO:0000313" key="3">
    <source>
        <dbReference type="Proteomes" id="UP001199319"/>
    </source>
</evidence>
<dbReference type="RefSeq" id="WP_302927571.1">
    <property type="nucleotide sequence ID" value="NZ_JAJEPW010000002.1"/>
</dbReference>